<dbReference type="EMBL" id="CAFBMH010000055">
    <property type="protein sequence ID" value="CAB4912056.1"/>
    <property type="molecule type" value="Genomic_DNA"/>
</dbReference>
<gene>
    <name evidence="1" type="ORF">UFOPK2754_01363</name>
    <name evidence="2" type="ORF">UFOPK3139_03160</name>
    <name evidence="3" type="ORF">UFOPK3543_01571</name>
    <name evidence="4" type="ORF">UFOPK3967_00917</name>
</gene>
<dbReference type="SUPFAM" id="SSF52799">
    <property type="entry name" value="(Phosphotyrosine protein) phosphatases II"/>
    <property type="match status" value="1"/>
</dbReference>
<evidence type="ECO:0000313" key="3">
    <source>
        <dbReference type="EMBL" id="CAB4912056.1"/>
    </source>
</evidence>
<dbReference type="EMBL" id="CAFABA010000222">
    <property type="protein sequence ID" value="CAB4836716.1"/>
    <property type="molecule type" value="Genomic_DNA"/>
</dbReference>
<name>A0A6J6TA89_9ZZZZ</name>
<proteinExistence type="predicted"/>
<dbReference type="EMBL" id="CAEZYR010000044">
    <property type="protein sequence ID" value="CAB4743793.1"/>
    <property type="molecule type" value="Genomic_DNA"/>
</dbReference>
<sequence>MKGKWALGIPPRHFTWVLKNKLAICERPGGYSSNHRRVRRQEEIIWIRENRFDCVISLITSPHNLHNYEELGVQWRHRPFNGASDGADAVVALYREIQSLLRDNKKIVVHREELGDHVIGLMAGYLLWAGLVDTGPDVITVIERIGQRQLGPIGRELVAQAEQVRESSRASRPNPVKQP</sequence>
<reference evidence="1" key="1">
    <citation type="submission" date="2020-05" db="EMBL/GenBank/DDBJ databases">
        <authorList>
            <person name="Chiriac C."/>
            <person name="Salcher M."/>
            <person name="Ghai R."/>
            <person name="Kavagutti S V."/>
        </authorList>
    </citation>
    <scope>NUCLEOTIDE SEQUENCE</scope>
</reference>
<dbReference type="Gene3D" id="3.90.190.10">
    <property type="entry name" value="Protein tyrosine phosphatase superfamily"/>
    <property type="match status" value="1"/>
</dbReference>
<protein>
    <submittedName>
        <fullName evidence="1">Unannotated protein</fullName>
    </submittedName>
</protein>
<evidence type="ECO:0000313" key="4">
    <source>
        <dbReference type="EMBL" id="CAB4989688.1"/>
    </source>
</evidence>
<dbReference type="AlphaFoldDB" id="A0A6J6TA89"/>
<evidence type="ECO:0000313" key="1">
    <source>
        <dbReference type="EMBL" id="CAB4743793.1"/>
    </source>
</evidence>
<dbReference type="InterPro" id="IPR029021">
    <property type="entry name" value="Prot-tyrosine_phosphatase-like"/>
</dbReference>
<evidence type="ECO:0000313" key="2">
    <source>
        <dbReference type="EMBL" id="CAB4836716.1"/>
    </source>
</evidence>
<dbReference type="EMBL" id="CAFBOS010000042">
    <property type="protein sequence ID" value="CAB4989688.1"/>
    <property type="molecule type" value="Genomic_DNA"/>
</dbReference>
<organism evidence="1">
    <name type="scientific">freshwater metagenome</name>
    <dbReference type="NCBI Taxonomy" id="449393"/>
    <lineage>
        <taxon>unclassified sequences</taxon>
        <taxon>metagenomes</taxon>
        <taxon>ecological metagenomes</taxon>
    </lineage>
</organism>
<accession>A0A6J6TA89</accession>